<dbReference type="SUPFAM" id="SSF51735">
    <property type="entry name" value="NAD(P)-binding Rossmann-fold domains"/>
    <property type="match status" value="1"/>
</dbReference>
<dbReference type="Proteomes" id="UP001458415">
    <property type="component" value="Unassembled WGS sequence"/>
</dbReference>
<feature type="chain" id="PRO_5047182855" evidence="1">
    <location>
        <begin position="23"/>
        <end position="97"/>
    </location>
</feature>
<name>A0ABV1W1Q9_9ACTN</name>
<accession>A0ABV1W1Q9</accession>
<feature type="signal peptide" evidence="1">
    <location>
        <begin position="1"/>
        <end position="22"/>
    </location>
</feature>
<keyword evidence="1" id="KW-0732">Signal</keyword>
<evidence type="ECO:0000313" key="2">
    <source>
        <dbReference type="EMBL" id="MER6978116.1"/>
    </source>
</evidence>
<organism evidence="2 3">
    <name type="scientific">Streptomyces carpinensis</name>
    <dbReference type="NCBI Taxonomy" id="66369"/>
    <lineage>
        <taxon>Bacteria</taxon>
        <taxon>Bacillati</taxon>
        <taxon>Actinomycetota</taxon>
        <taxon>Actinomycetes</taxon>
        <taxon>Kitasatosporales</taxon>
        <taxon>Streptomycetaceae</taxon>
        <taxon>Streptomyces</taxon>
    </lineage>
</organism>
<dbReference type="Gene3D" id="3.40.50.720">
    <property type="entry name" value="NAD(P)-binding Rossmann-like Domain"/>
    <property type="match status" value="1"/>
</dbReference>
<reference evidence="2 3" key="1">
    <citation type="submission" date="2024-06" db="EMBL/GenBank/DDBJ databases">
        <title>The Natural Products Discovery Center: Release of the First 8490 Sequenced Strains for Exploring Actinobacteria Biosynthetic Diversity.</title>
        <authorList>
            <person name="Kalkreuter E."/>
            <person name="Kautsar S.A."/>
            <person name="Yang D."/>
            <person name="Bader C.D."/>
            <person name="Teijaro C.N."/>
            <person name="Fluegel L."/>
            <person name="Davis C.M."/>
            <person name="Simpson J.R."/>
            <person name="Lauterbach L."/>
            <person name="Steele A.D."/>
            <person name="Gui C."/>
            <person name="Meng S."/>
            <person name="Li G."/>
            <person name="Viehrig K."/>
            <person name="Ye F."/>
            <person name="Su P."/>
            <person name="Kiefer A.F."/>
            <person name="Nichols A."/>
            <person name="Cepeda A.J."/>
            <person name="Yan W."/>
            <person name="Fan B."/>
            <person name="Jiang Y."/>
            <person name="Adhikari A."/>
            <person name="Zheng C.-J."/>
            <person name="Schuster L."/>
            <person name="Cowan T.M."/>
            <person name="Smanski M.J."/>
            <person name="Chevrette M.G."/>
            <person name="De Carvalho L.P.S."/>
            <person name="Shen B."/>
        </authorList>
    </citation>
    <scope>NUCLEOTIDE SEQUENCE [LARGE SCALE GENOMIC DNA]</scope>
    <source>
        <strain evidence="2 3">NPDC000634</strain>
    </source>
</reference>
<sequence>MRSTPSLAALALLRLAPGLRHATNNVGSGRATSNAEVIAAIASVEPGFHGELPPRDVAAPRWLDTTRLREDTGFGSEYDTAAAAADYITYVRGGSEQ</sequence>
<proteinExistence type="predicted"/>
<gene>
    <name evidence="2" type="ORF">ABT317_14150</name>
</gene>
<dbReference type="InterPro" id="IPR036291">
    <property type="entry name" value="NAD(P)-bd_dom_sf"/>
</dbReference>
<dbReference type="EMBL" id="JBEPCU010000196">
    <property type="protein sequence ID" value="MER6978116.1"/>
    <property type="molecule type" value="Genomic_DNA"/>
</dbReference>
<protein>
    <submittedName>
        <fullName evidence="2">Uncharacterized protein</fullName>
    </submittedName>
</protein>
<keyword evidence="3" id="KW-1185">Reference proteome</keyword>
<evidence type="ECO:0000313" key="3">
    <source>
        <dbReference type="Proteomes" id="UP001458415"/>
    </source>
</evidence>
<evidence type="ECO:0000256" key="1">
    <source>
        <dbReference type="SAM" id="SignalP"/>
    </source>
</evidence>
<comment type="caution">
    <text evidence="2">The sequence shown here is derived from an EMBL/GenBank/DDBJ whole genome shotgun (WGS) entry which is preliminary data.</text>
</comment>